<name>A0A316EHH7_9BACT</name>
<evidence type="ECO:0008006" key="3">
    <source>
        <dbReference type="Google" id="ProtNLM"/>
    </source>
</evidence>
<gene>
    <name evidence="1" type="ORF">LV89_00087</name>
</gene>
<evidence type="ECO:0000313" key="2">
    <source>
        <dbReference type="Proteomes" id="UP000245489"/>
    </source>
</evidence>
<dbReference type="EMBL" id="QGGO01000001">
    <property type="protein sequence ID" value="PWK29247.1"/>
    <property type="molecule type" value="Genomic_DNA"/>
</dbReference>
<comment type="caution">
    <text evidence="1">The sequence shown here is derived from an EMBL/GenBank/DDBJ whole genome shotgun (WGS) entry which is preliminary data.</text>
</comment>
<proteinExistence type="predicted"/>
<accession>A0A316EHH7</accession>
<keyword evidence="2" id="KW-1185">Reference proteome</keyword>
<sequence>MEEQELNYNIVLSSKSDWRRYFGEYKSFVDFSFREIKGGEVTILSLPLAFCIRHTLEIGYKMNLIELEKISDRNANIKYQGGEAHNIAVLHKEFEVQIELIFKKYSFDKKVIKQFNKLNNDLSSLKKILHKLDEFSYAFRYPVKNDGSTPNFLTSNENINFKDVKEMYDKSIILLLYSTDVIADIIH</sequence>
<reference evidence="1 2" key="1">
    <citation type="submission" date="2018-05" db="EMBL/GenBank/DDBJ databases">
        <title>Genomic Encyclopedia of Archaeal and Bacterial Type Strains, Phase II (KMG-II): from individual species to whole genera.</title>
        <authorList>
            <person name="Goeker M."/>
        </authorList>
    </citation>
    <scope>NUCLEOTIDE SEQUENCE [LARGE SCALE GENOMIC DNA]</scope>
    <source>
        <strain evidence="1 2">DSM 22214</strain>
    </source>
</reference>
<dbReference type="AlphaFoldDB" id="A0A316EHH7"/>
<dbReference type="OrthoDB" id="634311at2"/>
<organism evidence="1 2">
    <name type="scientific">Arcicella aurantiaca</name>
    <dbReference type="NCBI Taxonomy" id="591202"/>
    <lineage>
        <taxon>Bacteria</taxon>
        <taxon>Pseudomonadati</taxon>
        <taxon>Bacteroidota</taxon>
        <taxon>Cytophagia</taxon>
        <taxon>Cytophagales</taxon>
        <taxon>Flectobacillaceae</taxon>
        <taxon>Arcicella</taxon>
    </lineage>
</organism>
<dbReference type="RefSeq" id="WP_109740884.1">
    <property type="nucleotide sequence ID" value="NZ_QGGO01000001.1"/>
</dbReference>
<evidence type="ECO:0000313" key="1">
    <source>
        <dbReference type="EMBL" id="PWK29247.1"/>
    </source>
</evidence>
<protein>
    <recommendedName>
        <fullName evidence="3">HEPN domain-containing protein</fullName>
    </recommendedName>
</protein>
<dbReference type="Proteomes" id="UP000245489">
    <property type="component" value="Unassembled WGS sequence"/>
</dbReference>